<dbReference type="InterPro" id="IPR022535">
    <property type="entry name" value="Golgi_pH-regulator_cons_dom"/>
</dbReference>
<evidence type="ECO:0000256" key="3">
    <source>
        <dbReference type="ARBA" id="ARBA00022989"/>
    </source>
</evidence>
<evidence type="ECO:0000256" key="1">
    <source>
        <dbReference type="ARBA" id="ARBA00004141"/>
    </source>
</evidence>
<proteinExistence type="predicted"/>
<dbReference type="PANTHER" id="PTHR15948:SF0">
    <property type="entry name" value="GOLGI PH REGULATOR A-RELATED"/>
    <property type="match status" value="1"/>
</dbReference>
<evidence type="ECO:0000259" key="7">
    <source>
        <dbReference type="Pfam" id="PF12537"/>
    </source>
</evidence>
<protein>
    <submittedName>
        <fullName evidence="8">Golgi pH regulator B</fullName>
    </submittedName>
</protein>
<name>A0A9W8HD64_9FUNG</name>
<feature type="domain" description="Golgi pH regulator conserved" evidence="7">
    <location>
        <begin position="200"/>
        <end position="263"/>
    </location>
</feature>
<feature type="transmembrane region" description="Helical" evidence="5">
    <location>
        <begin position="353"/>
        <end position="375"/>
    </location>
</feature>
<feature type="domain" description="Abscisic acid G-protein coupled receptor-like" evidence="6">
    <location>
        <begin position="342"/>
        <end position="511"/>
    </location>
</feature>
<dbReference type="Proteomes" id="UP001140217">
    <property type="component" value="Unassembled WGS sequence"/>
</dbReference>
<reference evidence="8" key="1">
    <citation type="submission" date="2022-07" db="EMBL/GenBank/DDBJ databases">
        <title>Phylogenomic reconstructions and comparative analyses of Kickxellomycotina fungi.</title>
        <authorList>
            <person name="Reynolds N.K."/>
            <person name="Stajich J.E."/>
            <person name="Barry K."/>
            <person name="Grigoriev I.V."/>
            <person name="Crous P."/>
            <person name="Smith M.E."/>
        </authorList>
    </citation>
    <scope>NUCLEOTIDE SEQUENCE</scope>
    <source>
        <strain evidence="8">NBRC 105414</strain>
    </source>
</reference>
<feature type="transmembrane region" description="Helical" evidence="5">
    <location>
        <begin position="83"/>
        <end position="104"/>
    </location>
</feature>
<keyword evidence="3 5" id="KW-1133">Transmembrane helix</keyword>
<dbReference type="AlphaFoldDB" id="A0A9W8HD64"/>
<gene>
    <name evidence="8" type="primary">GPR89B</name>
    <name evidence="8" type="ORF">H4R18_002375</name>
</gene>
<sequence length="590" mass="65040">MLDYIVLAGSFGLSFVVGCMFLARRVLESVDVSTPVAGPSETAKSARVATAMLEPLAQQEEGGPAQRRQQRQRRRRRLDVQRAVVYGAFSLVFAQGSLLFELIVFEISEVFSKDLRWYLWRADLGFLLLTIMVILPVSQAFVVLSNRGLRGARIPLLRRAVYSLGAWAVFYYLFWSLGMYLPLDSFSRIREATTAADMVSIEPVTARVGVVGVALMAVLSGFGAVNSPYRQLFVFVHRVSPAQLDAMKRQLHYSLELLVDKKKLLALLESSLPPETGCEKKPAAAAAITATLGSLLLLRAGAPDRERGMDELRREIESLEHVTQELFADIEAMCVEHDRYEASKTLAGRSRNVVGLFFAAFCLGKIAMTLGGILFNRVGHSDPVTSALTLAATHVSLDLDMAFWSQQLSFAMVGIMVIGSVRGLLIQFTKLFNTPFSTMVSPSNIVLFLAQIMGMYFVSCMLMMRMSLPPKYRPMISEVLQTTGFYFYKRWFDLIFLVSVVASALLIFFSHQELRDKYSMLGRDYLLFDHHHPLAADDSDPLADAVTIAVTDSDAAPTPPSASRSPSPLSSPAVAVAVAVAAAAGRDKLM</sequence>
<accession>A0A9W8HD64</accession>
<evidence type="ECO:0000259" key="6">
    <source>
        <dbReference type="Pfam" id="PF12430"/>
    </source>
</evidence>
<evidence type="ECO:0000256" key="2">
    <source>
        <dbReference type="ARBA" id="ARBA00022692"/>
    </source>
</evidence>
<feature type="transmembrane region" description="Helical" evidence="5">
    <location>
        <begin position="6"/>
        <end position="23"/>
    </location>
</feature>
<feature type="transmembrane region" description="Helical" evidence="5">
    <location>
        <begin position="124"/>
        <end position="144"/>
    </location>
</feature>
<evidence type="ECO:0000256" key="4">
    <source>
        <dbReference type="ARBA" id="ARBA00023136"/>
    </source>
</evidence>
<evidence type="ECO:0000313" key="8">
    <source>
        <dbReference type="EMBL" id="KAJ2782293.1"/>
    </source>
</evidence>
<dbReference type="Pfam" id="PF12430">
    <property type="entry name" value="ABA_GPCR"/>
    <property type="match status" value="1"/>
</dbReference>
<comment type="caution">
    <text evidence="8">The sequence shown here is derived from an EMBL/GenBank/DDBJ whole genome shotgun (WGS) entry which is preliminary data.</text>
</comment>
<feature type="transmembrane region" description="Helical" evidence="5">
    <location>
        <begin position="407"/>
        <end position="425"/>
    </location>
</feature>
<keyword evidence="9" id="KW-1185">Reference proteome</keyword>
<feature type="transmembrane region" description="Helical" evidence="5">
    <location>
        <begin position="488"/>
        <end position="509"/>
    </location>
</feature>
<feature type="transmembrane region" description="Helical" evidence="5">
    <location>
        <begin position="445"/>
        <end position="468"/>
    </location>
</feature>
<dbReference type="Pfam" id="PF12537">
    <property type="entry name" value="GPHR_N"/>
    <property type="match status" value="1"/>
</dbReference>
<feature type="transmembrane region" description="Helical" evidence="5">
    <location>
        <begin position="204"/>
        <end position="225"/>
    </location>
</feature>
<keyword evidence="4 5" id="KW-0472">Membrane</keyword>
<organism evidence="8 9">
    <name type="scientific">Coemansia javaensis</name>
    <dbReference type="NCBI Taxonomy" id="2761396"/>
    <lineage>
        <taxon>Eukaryota</taxon>
        <taxon>Fungi</taxon>
        <taxon>Fungi incertae sedis</taxon>
        <taxon>Zoopagomycota</taxon>
        <taxon>Kickxellomycotina</taxon>
        <taxon>Kickxellomycetes</taxon>
        <taxon>Kickxellales</taxon>
        <taxon>Kickxellaceae</taxon>
        <taxon>Coemansia</taxon>
    </lineage>
</organism>
<dbReference type="OrthoDB" id="264392at2759"/>
<dbReference type="GO" id="GO:0016020">
    <property type="term" value="C:membrane"/>
    <property type="evidence" value="ECO:0007669"/>
    <property type="project" value="UniProtKB-SubCell"/>
</dbReference>
<dbReference type="PANTHER" id="PTHR15948">
    <property type="entry name" value="G-PROTEIN COUPLED RECEPTOR 89-RELATED"/>
    <property type="match status" value="1"/>
</dbReference>
<feature type="transmembrane region" description="Helical" evidence="5">
    <location>
        <begin position="156"/>
        <end position="175"/>
    </location>
</feature>
<evidence type="ECO:0000313" key="9">
    <source>
        <dbReference type="Proteomes" id="UP001140217"/>
    </source>
</evidence>
<dbReference type="InterPro" id="IPR025969">
    <property type="entry name" value="ABA_GPCR_dom"/>
</dbReference>
<dbReference type="EMBL" id="JANBUL010000077">
    <property type="protein sequence ID" value="KAJ2782293.1"/>
    <property type="molecule type" value="Genomic_DNA"/>
</dbReference>
<comment type="subcellular location">
    <subcellularLocation>
        <location evidence="1">Membrane</location>
        <topology evidence="1">Multi-pass membrane protein</topology>
    </subcellularLocation>
</comment>
<evidence type="ECO:0000256" key="5">
    <source>
        <dbReference type="SAM" id="Phobius"/>
    </source>
</evidence>
<dbReference type="InterPro" id="IPR015672">
    <property type="entry name" value="GPHR/GTG"/>
</dbReference>
<keyword evidence="2 5" id="KW-0812">Transmembrane</keyword>